<keyword evidence="2" id="KW-1185">Reference proteome</keyword>
<gene>
    <name evidence="1" type="ORF">E2C01_062853</name>
</gene>
<proteinExistence type="predicted"/>
<reference evidence="1 2" key="1">
    <citation type="submission" date="2019-05" db="EMBL/GenBank/DDBJ databases">
        <title>Another draft genome of Portunus trituberculatus and its Hox gene families provides insights of decapod evolution.</title>
        <authorList>
            <person name="Jeong J.-H."/>
            <person name="Song I."/>
            <person name="Kim S."/>
            <person name="Choi T."/>
            <person name="Kim D."/>
            <person name="Ryu S."/>
            <person name="Kim W."/>
        </authorList>
    </citation>
    <scope>NUCLEOTIDE SEQUENCE [LARGE SCALE GENOMIC DNA]</scope>
    <source>
        <tissue evidence="1">Muscle</tissue>
    </source>
</reference>
<dbReference type="Proteomes" id="UP000324222">
    <property type="component" value="Unassembled WGS sequence"/>
</dbReference>
<dbReference type="AlphaFoldDB" id="A0A5B7H907"/>
<organism evidence="1 2">
    <name type="scientific">Portunus trituberculatus</name>
    <name type="common">Swimming crab</name>
    <name type="synonym">Neptunus trituberculatus</name>
    <dbReference type="NCBI Taxonomy" id="210409"/>
    <lineage>
        <taxon>Eukaryota</taxon>
        <taxon>Metazoa</taxon>
        <taxon>Ecdysozoa</taxon>
        <taxon>Arthropoda</taxon>
        <taxon>Crustacea</taxon>
        <taxon>Multicrustacea</taxon>
        <taxon>Malacostraca</taxon>
        <taxon>Eumalacostraca</taxon>
        <taxon>Eucarida</taxon>
        <taxon>Decapoda</taxon>
        <taxon>Pleocyemata</taxon>
        <taxon>Brachyura</taxon>
        <taxon>Eubrachyura</taxon>
        <taxon>Portunoidea</taxon>
        <taxon>Portunidae</taxon>
        <taxon>Portuninae</taxon>
        <taxon>Portunus</taxon>
    </lineage>
</organism>
<evidence type="ECO:0000313" key="1">
    <source>
        <dbReference type="EMBL" id="MPC68650.1"/>
    </source>
</evidence>
<protein>
    <submittedName>
        <fullName evidence="1">Uncharacterized protein</fullName>
    </submittedName>
</protein>
<evidence type="ECO:0000313" key="2">
    <source>
        <dbReference type="Proteomes" id="UP000324222"/>
    </source>
</evidence>
<comment type="caution">
    <text evidence="1">The sequence shown here is derived from an EMBL/GenBank/DDBJ whole genome shotgun (WGS) entry which is preliminary data.</text>
</comment>
<sequence length="70" mass="7620">MDKGGRTEMVRHSASVCVRVRFLGCVGACYRNTLGLASVNCYLECTALSSDRSQCRKGTHSASRFTNAKT</sequence>
<name>A0A5B7H907_PORTR</name>
<dbReference type="EMBL" id="VSRR010028163">
    <property type="protein sequence ID" value="MPC68650.1"/>
    <property type="molecule type" value="Genomic_DNA"/>
</dbReference>
<accession>A0A5B7H907</accession>